<dbReference type="Proteomes" id="UP000541154">
    <property type="component" value="Unassembled WGS sequence"/>
</dbReference>
<dbReference type="GO" id="GO:0016705">
    <property type="term" value="F:oxidoreductase activity, acting on paired donors, with incorporation or reduction of molecular oxygen"/>
    <property type="evidence" value="ECO:0007669"/>
    <property type="project" value="InterPro"/>
</dbReference>
<dbReference type="SUPFAM" id="SSF48264">
    <property type="entry name" value="Cytochrome P450"/>
    <property type="match status" value="1"/>
</dbReference>
<accession>A0A8H6A8X5</accession>
<evidence type="ECO:0000256" key="6">
    <source>
        <dbReference type="ARBA" id="ARBA00023033"/>
    </source>
</evidence>
<evidence type="ECO:0000256" key="5">
    <source>
        <dbReference type="ARBA" id="ARBA00023004"/>
    </source>
</evidence>
<dbReference type="PANTHER" id="PTHR24305:SF166">
    <property type="entry name" value="CYTOCHROME P450 12A4, MITOCHONDRIAL-RELATED"/>
    <property type="match status" value="1"/>
</dbReference>
<dbReference type="InterPro" id="IPR036396">
    <property type="entry name" value="Cyt_P450_sf"/>
</dbReference>
<dbReference type="PRINTS" id="PR00465">
    <property type="entry name" value="EP450IV"/>
</dbReference>
<dbReference type="OMA" id="ILLMPYY"/>
<evidence type="ECO:0000256" key="1">
    <source>
        <dbReference type="ARBA" id="ARBA00001971"/>
    </source>
</evidence>
<keyword evidence="4" id="KW-0560">Oxidoreductase</keyword>
<evidence type="ECO:0000313" key="8">
    <source>
        <dbReference type="EMBL" id="KAF5861965.1"/>
    </source>
</evidence>
<dbReference type="InterPro" id="IPR002403">
    <property type="entry name" value="Cyt_P450_E_grp-IV"/>
</dbReference>
<sequence>MDWITPLRNLTLLSIGLPIAVCTTASSGSLACLRDVRFYAVLYASWWFHFLLWALYRVFVHPKHLSSLRHLPEPTEGRSWWNGYARQAYASMRGSAIANWQTTLSHHGVFRYLGLFNSERLVVTAPEAVMEVLRRIDEFIQPELLSLLASPVIGRGLVLLNGEEHKRHRRLLQPSFAPRQIRALQPLFWSKAREVTDILSNLIDTSAAIPSGFSPPIEVDYYAGLVALDVISVAALGVDFGALRHPDADLIRYYRDTFNPSFTFLAMSFLRLLFPRVLVESMPLRRIREGKTAIRLLRQTCTDSVREKQRAMARGELHTRDIISTLVRDRHIDNEDELVVHMMMMLGAGHETVAVGITWALYEFCRRPEWQKHVRAEIRAQVPSPESNAEDLDSASLDMDAEHMPFLNAFVSEVLRYWPPAPQIVRTAAVDTTLAGVVVPASTKIQLSIVAFNRDPQNWGPDAAEFSPWRWLQNKEGSAAGGTPSVTYDATGGALHKHAMMTFIHGPRDCIGRMFARQEMLTILAAWMGRFEFVLTEQECLDEKRVAVSGSGITSKPLHGIHVHARRVDGW</sequence>
<evidence type="ECO:0000256" key="4">
    <source>
        <dbReference type="ARBA" id="ARBA00023002"/>
    </source>
</evidence>
<organism evidence="8 9">
    <name type="scientific">Petromyces alliaceus</name>
    <name type="common">Aspergillus alliaceus</name>
    <dbReference type="NCBI Taxonomy" id="209559"/>
    <lineage>
        <taxon>Eukaryota</taxon>
        <taxon>Fungi</taxon>
        <taxon>Dikarya</taxon>
        <taxon>Ascomycota</taxon>
        <taxon>Pezizomycotina</taxon>
        <taxon>Eurotiomycetes</taxon>
        <taxon>Eurotiomycetidae</taxon>
        <taxon>Eurotiales</taxon>
        <taxon>Aspergillaceae</taxon>
        <taxon>Aspergillus</taxon>
        <taxon>Aspergillus subgen. Circumdati</taxon>
    </lineage>
</organism>
<keyword evidence="3 7" id="KW-0479">Metal-binding</keyword>
<evidence type="ECO:0000256" key="2">
    <source>
        <dbReference type="ARBA" id="ARBA00010617"/>
    </source>
</evidence>
<comment type="cofactor">
    <cofactor evidence="1 7">
        <name>heme</name>
        <dbReference type="ChEBI" id="CHEBI:30413"/>
    </cofactor>
</comment>
<evidence type="ECO:0000256" key="3">
    <source>
        <dbReference type="ARBA" id="ARBA00022723"/>
    </source>
</evidence>
<keyword evidence="5 7" id="KW-0408">Iron</keyword>
<dbReference type="GO" id="GO:0020037">
    <property type="term" value="F:heme binding"/>
    <property type="evidence" value="ECO:0007669"/>
    <property type="project" value="InterPro"/>
</dbReference>
<evidence type="ECO:0000256" key="7">
    <source>
        <dbReference type="PIRSR" id="PIRSR602403-1"/>
    </source>
</evidence>
<dbReference type="Gene3D" id="1.10.630.10">
    <property type="entry name" value="Cytochrome P450"/>
    <property type="match status" value="1"/>
</dbReference>
<dbReference type="InterPro" id="IPR050121">
    <property type="entry name" value="Cytochrome_P450_monoxygenase"/>
</dbReference>
<keyword evidence="6" id="KW-0503">Monooxygenase</keyword>
<protein>
    <submittedName>
        <fullName evidence="8">Uncharacterized protein</fullName>
    </submittedName>
</protein>
<dbReference type="Pfam" id="PF00067">
    <property type="entry name" value="p450"/>
    <property type="match status" value="1"/>
</dbReference>
<proteinExistence type="inferred from homology"/>
<comment type="similarity">
    <text evidence="2">Belongs to the cytochrome P450 family.</text>
</comment>
<evidence type="ECO:0000313" key="9">
    <source>
        <dbReference type="Proteomes" id="UP000541154"/>
    </source>
</evidence>
<accession>A0A5N6G9R1</accession>
<dbReference type="InterPro" id="IPR001128">
    <property type="entry name" value="Cyt_P450"/>
</dbReference>
<feature type="binding site" description="axial binding residue" evidence="7">
    <location>
        <position position="510"/>
    </location>
    <ligand>
        <name>heme</name>
        <dbReference type="ChEBI" id="CHEBI:30413"/>
    </ligand>
    <ligandPart>
        <name>Fe</name>
        <dbReference type="ChEBI" id="CHEBI:18248"/>
    </ligandPart>
</feature>
<name>A0A5N6G9R1_PETAA</name>
<gene>
    <name evidence="8" type="ORF">ETB97_012288</name>
</gene>
<dbReference type="EMBL" id="SPNV01000085">
    <property type="protein sequence ID" value="KAF5861965.1"/>
    <property type="molecule type" value="Genomic_DNA"/>
</dbReference>
<dbReference type="PANTHER" id="PTHR24305">
    <property type="entry name" value="CYTOCHROME P450"/>
    <property type="match status" value="1"/>
</dbReference>
<reference evidence="8 9" key="1">
    <citation type="submission" date="2019-04" db="EMBL/GenBank/DDBJ databases">
        <title>Aspergillus burnettii sp. nov., novel species from soil in southeast Queensland.</title>
        <authorList>
            <person name="Gilchrist C.L.M."/>
            <person name="Pitt J.I."/>
            <person name="Lange L."/>
            <person name="Lacey H.J."/>
            <person name="Vuong D."/>
            <person name="Midgley D.J."/>
            <person name="Greenfield P."/>
            <person name="Bradbury M."/>
            <person name="Lacey E."/>
            <person name="Busk P.K."/>
            <person name="Pilgaard B."/>
            <person name="Chooi Y.H."/>
            <person name="Piggott A.M."/>
        </authorList>
    </citation>
    <scope>NUCLEOTIDE SEQUENCE [LARGE SCALE GENOMIC DNA]</scope>
    <source>
        <strain evidence="8 9">FRR 5400</strain>
    </source>
</reference>
<dbReference type="PRINTS" id="PR00385">
    <property type="entry name" value="P450"/>
</dbReference>
<dbReference type="GO" id="GO:0004497">
    <property type="term" value="F:monooxygenase activity"/>
    <property type="evidence" value="ECO:0007669"/>
    <property type="project" value="UniProtKB-KW"/>
</dbReference>
<keyword evidence="9" id="KW-1185">Reference proteome</keyword>
<comment type="caution">
    <text evidence="8">The sequence shown here is derived from an EMBL/GenBank/DDBJ whole genome shotgun (WGS) entry which is preliminary data.</text>
</comment>
<dbReference type="AlphaFoldDB" id="A0A5N6G9R1"/>
<dbReference type="GO" id="GO:0005506">
    <property type="term" value="F:iron ion binding"/>
    <property type="evidence" value="ECO:0007669"/>
    <property type="project" value="InterPro"/>
</dbReference>
<keyword evidence="7" id="KW-0349">Heme</keyword>
<dbReference type="CDD" id="cd11069">
    <property type="entry name" value="CYP_FUM15-like"/>
    <property type="match status" value="1"/>
</dbReference>